<keyword evidence="3" id="KW-1185">Reference proteome</keyword>
<evidence type="ECO:0000313" key="2">
    <source>
        <dbReference type="EMBL" id="EQC37224.1"/>
    </source>
</evidence>
<organism evidence="2 3">
    <name type="scientific">Saprolegnia diclina (strain VS20)</name>
    <dbReference type="NCBI Taxonomy" id="1156394"/>
    <lineage>
        <taxon>Eukaryota</taxon>
        <taxon>Sar</taxon>
        <taxon>Stramenopiles</taxon>
        <taxon>Oomycota</taxon>
        <taxon>Saprolegniomycetes</taxon>
        <taxon>Saprolegniales</taxon>
        <taxon>Saprolegniaceae</taxon>
        <taxon>Saprolegnia</taxon>
    </lineage>
</organism>
<dbReference type="AlphaFoldDB" id="T0QGX5"/>
<feature type="chain" id="PRO_5004583259" evidence="1">
    <location>
        <begin position="18"/>
        <end position="509"/>
    </location>
</feature>
<dbReference type="eggNOG" id="ENOG502QSEN">
    <property type="taxonomic scope" value="Eukaryota"/>
</dbReference>
<dbReference type="VEuPathDB" id="FungiDB:SDRG_05449"/>
<keyword evidence="1" id="KW-0732">Signal</keyword>
<protein>
    <submittedName>
        <fullName evidence="2">Uncharacterized protein</fullName>
    </submittedName>
</protein>
<feature type="signal peptide" evidence="1">
    <location>
        <begin position="1"/>
        <end position="17"/>
    </location>
</feature>
<dbReference type="EMBL" id="JH767145">
    <property type="protein sequence ID" value="EQC37224.1"/>
    <property type="molecule type" value="Genomic_DNA"/>
</dbReference>
<dbReference type="InParanoid" id="T0QGX5"/>
<dbReference type="OrthoDB" id="162255at2759"/>
<accession>T0QGX5</accession>
<proteinExistence type="predicted"/>
<sequence>MRVHLGCLVALAVCSYGADDVIRVKTLEPQANDGGFQSHKITSALGGDGFKSEYRWFNSNIGLRTKHVSVGELARTFYDGVVGTTKKLKSYLASAVRTMQQSPALPTVNSTLAGPLLDPRAAFLTIAEFVRAYNISTERVNATKVASVPTLRAYTYTGVTYINVSGSIASQYAPYPSYTPSYYAPSLPNGILPTTTYPWPWGGAITQLNALVKLAASSNATATSGSNETLTAMRAIWASFYIVSGIPVPPIVPPRTSLAVGDTSQGLAFYAYPAPAAGFGRSGVTFFAPSLLNRSLLAIDQLRLAFDDALDADVAGLLHGIESPSSTWYSAYDRETDELADLCLGSLVAATSRDAPRLFNLLVENNVQQPSCLWQANAYYFRVKARAPRRSVFTEVGSLAAYVGARAMNVTRLKAALRADRASAVETAVQRANATNMPPLASMGGGVVLFAANDDGVVLQVIKEPEPMHLVLRAVIRLGESMFLSAKDMDVLVACVALQLLGHSCSRCV</sequence>
<evidence type="ECO:0000256" key="1">
    <source>
        <dbReference type="SAM" id="SignalP"/>
    </source>
</evidence>
<dbReference type="Proteomes" id="UP000030762">
    <property type="component" value="Unassembled WGS sequence"/>
</dbReference>
<dbReference type="GeneID" id="19946176"/>
<gene>
    <name evidence="2" type="ORF">SDRG_05449</name>
</gene>
<dbReference type="OMA" id="KLPVPFH"/>
<reference evidence="2 3" key="1">
    <citation type="submission" date="2012-04" db="EMBL/GenBank/DDBJ databases">
        <title>The Genome Sequence of Saprolegnia declina VS20.</title>
        <authorList>
            <consortium name="The Broad Institute Genome Sequencing Platform"/>
            <person name="Russ C."/>
            <person name="Nusbaum C."/>
            <person name="Tyler B."/>
            <person name="van West P."/>
            <person name="Dieguez-Uribeondo J."/>
            <person name="de Bruijn I."/>
            <person name="Tripathy S."/>
            <person name="Jiang R."/>
            <person name="Young S.K."/>
            <person name="Zeng Q."/>
            <person name="Gargeya S."/>
            <person name="Fitzgerald M."/>
            <person name="Haas B."/>
            <person name="Abouelleil A."/>
            <person name="Alvarado L."/>
            <person name="Arachchi H.M."/>
            <person name="Berlin A."/>
            <person name="Chapman S.B."/>
            <person name="Goldberg J."/>
            <person name="Griggs A."/>
            <person name="Gujja S."/>
            <person name="Hansen M."/>
            <person name="Howarth C."/>
            <person name="Imamovic A."/>
            <person name="Larimer J."/>
            <person name="McCowen C."/>
            <person name="Montmayeur A."/>
            <person name="Murphy C."/>
            <person name="Neiman D."/>
            <person name="Pearson M."/>
            <person name="Priest M."/>
            <person name="Roberts A."/>
            <person name="Saif S."/>
            <person name="Shea T."/>
            <person name="Sisk P."/>
            <person name="Sykes S."/>
            <person name="Wortman J."/>
            <person name="Nusbaum C."/>
            <person name="Birren B."/>
        </authorList>
    </citation>
    <scope>NUCLEOTIDE SEQUENCE [LARGE SCALE GENOMIC DNA]</scope>
    <source>
        <strain evidence="2 3">VS20</strain>
    </source>
</reference>
<dbReference type="RefSeq" id="XP_008609386.1">
    <property type="nucleotide sequence ID" value="XM_008611164.1"/>
</dbReference>
<name>T0QGX5_SAPDV</name>
<evidence type="ECO:0000313" key="3">
    <source>
        <dbReference type="Proteomes" id="UP000030762"/>
    </source>
</evidence>